<dbReference type="HOGENOM" id="CLU_126929_2_0_2"/>
<dbReference type="KEGG" id="pfm:Pyrfu_1395"/>
<dbReference type="InParanoid" id="G0EGV5"/>
<keyword evidence="6" id="KW-1185">Reference proteome</keyword>
<keyword evidence="4" id="KW-0862">Zinc</keyword>
<dbReference type="STRING" id="694429.Pyrfu_1395"/>
<dbReference type="EMBL" id="CP002838">
    <property type="protein sequence ID" value="AEM39253.1"/>
    <property type="molecule type" value="Genomic_DNA"/>
</dbReference>
<accession>G0EGV5</accession>
<evidence type="ECO:0000256" key="2">
    <source>
        <dbReference type="ARBA" id="ARBA00022596"/>
    </source>
</evidence>
<dbReference type="InterPro" id="IPR000688">
    <property type="entry name" value="HypA/HybF"/>
</dbReference>
<dbReference type="PANTHER" id="PTHR34535">
    <property type="entry name" value="HYDROGENASE MATURATION FACTOR HYPA"/>
    <property type="match status" value="1"/>
</dbReference>
<dbReference type="GO" id="GO:0051604">
    <property type="term" value="P:protein maturation"/>
    <property type="evidence" value="ECO:0007669"/>
    <property type="project" value="InterPro"/>
</dbReference>
<dbReference type="OrthoDB" id="36835at2157"/>
<dbReference type="Proteomes" id="UP000001037">
    <property type="component" value="Chromosome"/>
</dbReference>
<comment type="similarity">
    <text evidence="1">Belongs to the HypA/HybF family.</text>
</comment>
<organism evidence="5 6">
    <name type="scientific">Pyrolobus fumarii (strain DSM 11204 / 1A)</name>
    <dbReference type="NCBI Taxonomy" id="694429"/>
    <lineage>
        <taxon>Archaea</taxon>
        <taxon>Thermoproteota</taxon>
        <taxon>Thermoprotei</taxon>
        <taxon>Desulfurococcales</taxon>
        <taxon>Pyrodictiaceae</taxon>
        <taxon>Pyrolobus</taxon>
    </lineage>
</organism>
<dbReference type="PANTHER" id="PTHR34535:SF3">
    <property type="entry name" value="HYDROGENASE MATURATION FACTOR HYPA"/>
    <property type="match status" value="1"/>
</dbReference>
<dbReference type="PROSITE" id="PS01249">
    <property type="entry name" value="HYPA"/>
    <property type="match status" value="1"/>
</dbReference>
<keyword evidence="3" id="KW-0479">Metal-binding</keyword>
<keyword evidence="2" id="KW-0533">Nickel</keyword>
<evidence type="ECO:0000256" key="4">
    <source>
        <dbReference type="ARBA" id="ARBA00022833"/>
    </source>
</evidence>
<protein>
    <submittedName>
        <fullName evidence="5">Hydrogenase expression/synthesis HypA</fullName>
    </submittedName>
</protein>
<dbReference type="Pfam" id="PF01155">
    <property type="entry name" value="HypA"/>
    <property type="match status" value="1"/>
</dbReference>
<dbReference type="RefSeq" id="WP_014026930.1">
    <property type="nucleotide sequence ID" value="NC_015931.1"/>
</dbReference>
<dbReference type="eggNOG" id="arCOG04426">
    <property type="taxonomic scope" value="Archaea"/>
</dbReference>
<dbReference type="AlphaFoldDB" id="G0EGV5"/>
<evidence type="ECO:0000313" key="6">
    <source>
        <dbReference type="Proteomes" id="UP000001037"/>
    </source>
</evidence>
<evidence type="ECO:0000256" key="3">
    <source>
        <dbReference type="ARBA" id="ARBA00022723"/>
    </source>
</evidence>
<dbReference type="Gene3D" id="3.30.2320.80">
    <property type="match status" value="1"/>
</dbReference>
<dbReference type="InterPro" id="IPR020538">
    <property type="entry name" value="Hydgase_Ni_incorp_HypA/HybF_CS"/>
</dbReference>
<proteinExistence type="inferred from homology"/>
<reference evidence="5 6" key="1">
    <citation type="journal article" date="2011" name="Stand. Genomic Sci.">
        <title>Complete genome sequence of the hyperthermophilic chemolithoautotroph Pyrolobus fumarii type strain (1A).</title>
        <authorList>
            <person name="Anderson I."/>
            <person name="Goker M."/>
            <person name="Nolan M."/>
            <person name="Lucas S."/>
            <person name="Hammon N."/>
            <person name="Deshpande S."/>
            <person name="Cheng J.F."/>
            <person name="Tapia R."/>
            <person name="Han C."/>
            <person name="Goodwin L."/>
            <person name="Pitluck S."/>
            <person name="Huntemann M."/>
            <person name="Liolios K."/>
            <person name="Ivanova N."/>
            <person name="Pagani I."/>
            <person name="Mavromatis K."/>
            <person name="Ovchinikova G."/>
            <person name="Pati A."/>
            <person name="Chen A."/>
            <person name="Palaniappan K."/>
            <person name="Land M."/>
            <person name="Hauser L."/>
            <person name="Brambilla E.M."/>
            <person name="Huber H."/>
            <person name="Yasawong M."/>
            <person name="Rohde M."/>
            <person name="Spring S."/>
            <person name="Abt B."/>
            <person name="Sikorski J."/>
            <person name="Wirth R."/>
            <person name="Detter J.C."/>
            <person name="Woyke T."/>
            <person name="Bristow J."/>
            <person name="Eisen J.A."/>
            <person name="Markowitz V."/>
            <person name="Hugenholtz P."/>
            <person name="Kyrpides N.C."/>
            <person name="Klenk H.P."/>
            <person name="Lapidus A."/>
        </authorList>
    </citation>
    <scope>NUCLEOTIDE SEQUENCE [LARGE SCALE GENOMIC DNA]</scope>
    <source>
        <strain evidence="6">DSM 11204 / 1A</strain>
    </source>
</reference>
<dbReference type="GO" id="GO:0016151">
    <property type="term" value="F:nickel cation binding"/>
    <property type="evidence" value="ECO:0007669"/>
    <property type="project" value="InterPro"/>
</dbReference>
<dbReference type="GeneID" id="11138580"/>
<dbReference type="PIRSF" id="PIRSF004761">
    <property type="entry name" value="Hydrgn_mat_HypA"/>
    <property type="match status" value="1"/>
</dbReference>
<sequence length="141" mass="15655">MKAAEDVLREHSVPEDVKVEELVIEVGAMALVDVVSLKFALEVMSRGTRLEGARFNVEIVPPKLACRSCGHEWQISVENLDDEVKLYVHFAPDKIYEILKCPLCGSRSIEVVKGLDVKLKSIKLSEKVASQGDEDPLHSRG</sequence>
<dbReference type="GO" id="GO:0008270">
    <property type="term" value="F:zinc ion binding"/>
    <property type="evidence" value="ECO:0007669"/>
    <property type="project" value="TreeGrafter"/>
</dbReference>
<name>G0EGV5_PYRF1</name>
<gene>
    <name evidence="5" type="ordered locus">Pyrfu_1395</name>
</gene>
<evidence type="ECO:0000313" key="5">
    <source>
        <dbReference type="EMBL" id="AEM39253.1"/>
    </source>
</evidence>
<evidence type="ECO:0000256" key="1">
    <source>
        <dbReference type="ARBA" id="ARBA00010748"/>
    </source>
</evidence>